<proteinExistence type="predicted"/>
<accession>A0ACB9J3E1</accession>
<protein>
    <submittedName>
        <fullName evidence="1">Uncharacterized protein</fullName>
    </submittedName>
</protein>
<dbReference type="Proteomes" id="UP001056120">
    <property type="component" value="Linkage Group LG05"/>
</dbReference>
<gene>
    <name evidence="1" type="ORF">L1987_14498</name>
</gene>
<reference evidence="2" key="1">
    <citation type="journal article" date="2022" name="Mol. Ecol. Resour.">
        <title>The genomes of chicory, endive, great burdock and yacon provide insights into Asteraceae palaeo-polyploidization history and plant inulin production.</title>
        <authorList>
            <person name="Fan W."/>
            <person name="Wang S."/>
            <person name="Wang H."/>
            <person name="Wang A."/>
            <person name="Jiang F."/>
            <person name="Liu H."/>
            <person name="Zhao H."/>
            <person name="Xu D."/>
            <person name="Zhang Y."/>
        </authorList>
    </citation>
    <scope>NUCLEOTIDE SEQUENCE [LARGE SCALE GENOMIC DNA]</scope>
    <source>
        <strain evidence="2">cv. Yunnan</strain>
    </source>
</reference>
<comment type="caution">
    <text evidence="1">The sequence shown here is derived from an EMBL/GenBank/DDBJ whole genome shotgun (WGS) entry which is preliminary data.</text>
</comment>
<dbReference type="EMBL" id="CM042022">
    <property type="protein sequence ID" value="KAI3814852.1"/>
    <property type="molecule type" value="Genomic_DNA"/>
</dbReference>
<sequence>MMMNQHCFENLFLNSLPSYLTDRPRFFSMSSPAQTNHPFLHFWPSNLFNFPSNHKSESVIPRRLQLPAHHTDCRHRCHLLHSHVRFRPLLLLLY</sequence>
<keyword evidence="2" id="KW-1185">Reference proteome</keyword>
<organism evidence="1 2">
    <name type="scientific">Smallanthus sonchifolius</name>
    <dbReference type="NCBI Taxonomy" id="185202"/>
    <lineage>
        <taxon>Eukaryota</taxon>
        <taxon>Viridiplantae</taxon>
        <taxon>Streptophyta</taxon>
        <taxon>Embryophyta</taxon>
        <taxon>Tracheophyta</taxon>
        <taxon>Spermatophyta</taxon>
        <taxon>Magnoliopsida</taxon>
        <taxon>eudicotyledons</taxon>
        <taxon>Gunneridae</taxon>
        <taxon>Pentapetalae</taxon>
        <taxon>asterids</taxon>
        <taxon>campanulids</taxon>
        <taxon>Asterales</taxon>
        <taxon>Asteraceae</taxon>
        <taxon>Asteroideae</taxon>
        <taxon>Heliantheae alliance</taxon>
        <taxon>Millerieae</taxon>
        <taxon>Smallanthus</taxon>
    </lineage>
</organism>
<name>A0ACB9J3E1_9ASTR</name>
<reference evidence="1 2" key="2">
    <citation type="journal article" date="2022" name="Mol. Ecol. Resour.">
        <title>The genomes of chicory, endive, great burdock and yacon provide insights into Asteraceae paleo-polyploidization history and plant inulin production.</title>
        <authorList>
            <person name="Fan W."/>
            <person name="Wang S."/>
            <person name="Wang H."/>
            <person name="Wang A."/>
            <person name="Jiang F."/>
            <person name="Liu H."/>
            <person name="Zhao H."/>
            <person name="Xu D."/>
            <person name="Zhang Y."/>
        </authorList>
    </citation>
    <scope>NUCLEOTIDE SEQUENCE [LARGE SCALE GENOMIC DNA]</scope>
    <source>
        <strain evidence="2">cv. Yunnan</strain>
        <tissue evidence="1">Leaves</tissue>
    </source>
</reference>
<evidence type="ECO:0000313" key="1">
    <source>
        <dbReference type="EMBL" id="KAI3814852.1"/>
    </source>
</evidence>
<evidence type="ECO:0000313" key="2">
    <source>
        <dbReference type="Proteomes" id="UP001056120"/>
    </source>
</evidence>